<feature type="domain" description="DUF7847" evidence="3">
    <location>
        <begin position="43"/>
        <end position="282"/>
    </location>
</feature>
<evidence type="ECO:0000313" key="4">
    <source>
        <dbReference type="EMBL" id="MBB2996602.1"/>
    </source>
</evidence>
<dbReference type="Pfam" id="PF25231">
    <property type="entry name" value="DUF7847"/>
    <property type="match status" value="1"/>
</dbReference>
<comment type="caution">
    <text evidence="4">The sequence shown here is derived from an EMBL/GenBank/DDBJ whole genome shotgun (WGS) entry which is preliminary data.</text>
</comment>
<organism evidence="4 5">
    <name type="scientific">Paeniglutamicibacter cryotolerans</name>
    <dbReference type="NCBI Taxonomy" id="670079"/>
    <lineage>
        <taxon>Bacteria</taxon>
        <taxon>Bacillati</taxon>
        <taxon>Actinomycetota</taxon>
        <taxon>Actinomycetes</taxon>
        <taxon>Micrococcales</taxon>
        <taxon>Micrococcaceae</taxon>
        <taxon>Paeniglutamicibacter</taxon>
    </lineage>
</organism>
<evidence type="ECO:0000259" key="3">
    <source>
        <dbReference type="Pfam" id="PF25231"/>
    </source>
</evidence>
<feature type="transmembrane region" description="Helical" evidence="2">
    <location>
        <begin position="151"/>
        <end position="178"/>
    </location>
</feature>
<dbReference type="AlphaFoldDB" id="A0A839QTK1"/>
<proteinExistence type="predicted"/>
<feature type="transmembrane region" description="Helical" evidence="2">
    <location>
        <begin position="31"/>
        <end position="53"/>
    </location>
</feature>
<keyword evidence="2" id="KW-1133">Transmembrane helix</keyword>
<reference evidence="4 5" key="1">
    <citation type="submission" date="2020-08" db="EMBL/GenBank/DDBJ databases">
        <title>Sequencing the genomes of 1000 actinobacteria strains.</title>
        <authorList>
            <person name="Klenk H.-P."/>
        </authorList>
    </citation>
    <scope>NUCLEOTIDE SEQUENCE [LARGE SCALE GENOMIC DNA]</scope>
    <source>
        <strain evidence="4 5">DSM 22826</strain>
    </source>
</reference>
<keyword evidence="5" id="KW-1185">Reference proteome</keyword>
<evidence type="ECO:0000256" key="1">
    <source>
        <dbReference type="SAM" id="MobiDB-lite"/>
    </source>
</evidence>
<feature type="compositionally biased region" description="Pro residues" evidence="1">
    <location>
        <begin position="334"/>
        <end position="347"/>
    </location>
</feature>
<keyword evidence="2" id="KW-0812">Transmembrane</keyword>
<name>A0A839QTK1_9MICC</name>
<feature type="transmembrane region" description="Helical" evidence="2">
    <location>
        <begin position="126"/>
        <end position="145"/>
    </location>
</feature>
<dbReference type="EMBL" id="JACHVS010000002">
    <property type="protein sequence ID" value="MBB2996602.1"/>
    <property type="molecule type" value="Genomic_DNA"/>
</dbReference>
<dbReference type="InterPro" id="IPR057169">
    <property type="entry name" value="DUF7847"/>
</dbReference>
<protein>
    <recommendedName>
        <fullName evidence="3">DUF7847 domain-containing protein</fullName>
    </recommendedName>
</protein>
<gene>
    <name evidence="4" type="ORF">E9229_002849</name>
</gene>
<feature type="region of interest" description="Disordered" evidence="1">
    <location>
        <begin position="313"/>
        <end position="347"/>
    </location>
</feature>
<dbReference type="Proteomes" id="UP000523000">
    <property type="component" value="Unassembled WGS sequence"/>
</dbReference>
<keyword evidence="2" id="KW-0472">Membrane</keyword>
<feature type="transmembrane region" description="Helical" evidence="2">
    <location>
        <begin position="264"/>
        <end position="289"/>
    </location>
</feature>
<feature type="transmembrane region" description="Helical" evidence="2">
    <location>
        <begin position="211"/>
        <end position="244"/>
    </location>
</feature>
<feature type="transmembrane region" description="Helical" evidence="2">
    <location>
        <begin position="73"/>
        <end position="93"/>
    </location>
</feature>
<sequence length="347" mass="36169">MVPLRPLGLSDVFDGSFRTMRRNPAATIGQAVLLQLIVGAVTLLAMGPARGLILDPTLLANEANLDMFAESGIWLGISALIGSVLATFAFLLTQLLCTAPTLRAIVNLHTPLPLAWRLSKSRIGQLLLLCLLFMAMWVAGIGLWAGGTYLLFVTVSGFAATIFALLGGLVFTAGATFLSVRLLFAPAAIVAEAVGAFASLKRSWVLTRGSWWRLFGIVLLCGLVVGVAVSVLTTPLSLAGGLAIPLMSPGNSGEMGPAVQAVLLLTYTASYLSTGLGSGYLAVVASLLYADLRIRREGLDVVLMAESDAGFSEGIPGNTPLPAQAPSPGTGPHTPGPVPPPWDTRPR</sequence>
<dbReference type="RefSeq" id="WP_345075353.1">
    <property type="nucleotide sequence ID" value="NZ_BAABGK010000033.1"/>
</dbReference>
<evidence type="ECO:0000313" key="5">
    <source>
        <dbReference type="Proteomes" id="UP000523000"/>
    </source>
</evidence>
<evidence type="ECO:0000256" key="2">
    <source>
        <dbReference type="SAM" id="Phobius"/>
    </source>
</evidence>
<accession>A0A839QTK1</accession>